<dbReference type="EMBL" id="BGPR01062489">
    <property type="protein sequence ID" value="GBO37901.1"/>
    <property type="molecule type" value="Genomic_DNA"/>
</dbReference>
<sequence>MEIIVATLRGQQQHTQTNMSELFVVSQVKSYACFGISARILASLAGAFRNVPSFFEFETRLNKENNPRSSGDDSSLYRRVRLRIPTLHSQ</sequence>
<keyword evidence="2" id="KW-1185">Reference proteome</keyword>
<comment type="caution">
    <text evidence="1">The sequence shown here is derived from an EMBL/GenBank/DDBJ whole genome shotgun (WGS) entry which is preliminary data.</text>
</comment>
<dbReference type="Proteomes" id="UP000499080">
    <property type="component" value="Unassembled WGS sequence"/>
</dbReference>
<evidence type="ECO:0000313" key="1">
    <source>
        <dbReference type="EMBL" id="GBO37901.1"/>
    </source>
</evidence>
<evidence type="ECO:0000313" key="2">
    <source>
        <dbReference type="Proteomes" id="UP000499080"/>
    </source>
</evidence>
<reference evidence="1 2" key="1">
    <citation type="journal article" date="2019" name="Sci. Rep.">
        <title>Orb-weaving spider Araneus ventricosus genome elucidates the spidroin gene catalogue.</title>
        <authorList>
            <person name="Kono N."/>
            <person name="Nakamura H."/>
            <person name="Ohtoshi R."/>
            <person name="Moran D.A.P."/>
            <person name="Shinohara A."/>
            <person name="Yoshida Y."/>
            <person name="Fujiwara M."/>
            <person name="Mori M."/>
            <person name="Tomita M."/>
            <person name="Arakawa K."/>
        </authorList>
    </citation>
    <scope>NUCLEOTIDE SEQUENCE [LARGE SCALE GENOMIC DNA]</scope>
</reference>
<dbReference type="AlphaFoldDB" id="A0A4Y2WLH4"/>
<accession>A0A4Y2WLH4</accession>
<protein>
    <submittedName>
        <fullName evidence="1">Uncharacterized protein</fullName>
    </submittedName>
</protein>
<name>A0A4Y2WLH4_ARAVE</name>
<organism evidence="1 2">
    <name type="scientific">Araneus ventricosus</name>
    <name type="common">Orbweaver spider</name>
    <name type="synonym">Epeira ventricosa</name>
    <dbReference type="NCBI Taxonomy" id="182803"/>
    <lineage>
        <taxon>Eukaryota</taxon>
        <taxon>Metazoa</taxon>
        <taxon>Ecdysozoa</taxon>
        <taxon>Arthropoda</taxon>
        <taxon>Chelicerata</taxon>
        <taxon>Arachnida</taxon>
        <taxon>Araneae</taxon>
        <taxon>Araneomorphae</taxon>
        <taxon>Entelegynae</taxon>
        <taxon>Araneoidea</taxon>
        <taxon>Araneidae</taxon>
        <taxon>Araneus</taxon>
    </lineage>
</organism>
<proteinExistence type="predicted"/>
<gene>
    <name evidence="1" type="ORF">AVEN_260592_1</name>
</gene>